<keyword evidence="11" id="KW-1185">Reference proteome</keyword>
<gene>
    <name evidence="8" type="primary">proS</name>
    <name evidence="10" type="ORF">HMPREF1872_01213</name>
</gene>
<dbReference type="EC" id="6.1.1.15" evidence="8"/>
<dbReference type="GO" id="GO:0016740">
    <property type="term" value="F:transferase activity"/>
    <property type="evidence" value="ECO:0007669"/>
    <property type="project" value="UniProtKB-ARBA"/>
</dbReference>
<dbReference type="InterPro" id="IPR050062">
    <property type="entry name" value="Pro-tRNA_synthetase"/>
</dbReference>
<dbReference type="GO" id="GO:0005524">
    <property type="term" value="F:ATP binding"/>
    <property type="evidence" value="ECO:0007669"/>
    <property type="project" value="UniProtKB-UniRule"/>
</dbReference>
<dbReference type="SUPFAM" id="SSF55681">
    <property type="entry name" value="Class II aaRS and biotin synthetases"/>
    <property type="match status" value="1"/>
</dbReference>
<dbReference type="Gene3D" id="3.30.930.10">
    <property type="entry name" value="Bira Bifunctional Protein, Domain 2"/>
    <property type="match status" value="2"/>
</dbReference>
<dbReference type="Proteomes" id="UP000070080">
    <property type="component" value="Unassembled WGS sequence"/>
</dbReference>
<keyword evidence="5 8" id="KW-0648">Protein biosynthesis</keyword>
<dbReference type="Pfam" id="PF00587">
    <property type="entry name" value="tRNA-synt_2b"/>
    <property type="match status" value="1"/>
</dbReference>
<dbReference type="InterPro" id="IPR036754">
    <property type="entry name" value="YbaK/aa-tRNA-synt-asso_dom_sf"/>
</dbReference>
<dbReference type="GO" id="GO:0004827">
    <property type="term" value="F:proline-tRNA ligase activity"/>
    <property type="evidence" value="ECO:0007669"/>
    <property type="project" value="UniProtKB-UniRule"/>
</dbReference>
<dbReference type="SUPFAM" id="SSF52954">
    <property type="entry name" value="Class II aaRS ABD-related"/>
    <property type="match status" value="1"/>
</dbReference>
<evidence type="ECO:0000256" key="4">
    <source>
        <dbReference type="ARBA" id="ARBA00022840"/>
    </source>
</evidence>
<keyword evidence="4 8" id="KW-0067">ATP-binding</keyword>
<accession>A0A133Y7H6</accession>
<dbReference type="InterPro" id="IPR007214">
    <property type="entry name" value="YbaK/aa-tRNA-synth-assoc-dom"/>
</dbReference>
<evidence type="ECO:0000256" key="5">
    <source>
        <dbReference type="ARBA" id="ARBA00022917"/>
    </source>
</evidence>
<protein>
    <recommendedName>
        <fullName evidence="8">Proline--tRNA ligase</fullName>
        <ecNumber evidence="8">6.1.1.15</ecNumber>
    </recommendedName>
    <alternativeName>
        <fullName evidence="8">Prolyl-tRNA synthetase</fullName>
        <shortName evidence="8">ProRS</shortName>
    </alternativeName>
</protein>
<name>A0A133Y7H6_9FIRM</name>
<sequence length="636" mass="70830">MLRLSGLFHTVKAVRRMTMKLRLSKAYFPTLRETVRDEDSVSGNLLVRAGYIRKVGAGIYTLLPLGHRICQKIEDIVREEMDAIGSQELIMPVLVPSEVYASAGRLNNFGPSIFQLKDRYGKDYVLGPTHEELFTEACKQAVTSYKDLPLSLYQIQTKFRDEPRPRFGLIRVRQFVMKDSYTFARDLDGLHEQYMEMFEAYKRIFDRLGLNYAIVRADTGIMGGLLSEEFQALCPIGEDIVVYEPISNYASNLEVANCLASVEDNAVCELGGEKQSLLSTPGTHTIDELKVDFNIAPKATIKTLIYEVNKDDSDKPEYVAVLVRGDRELNETKLVKLLHAQSVELASEEKVREYAHANIGSVGPFGLELPLILDQETLFMDNFVVGANVEEHHLIHCSWAALADVDSLKQAVLNKLQLASAQALDTEAKQALLATLPMSVGKITVADIRQIAEGDLCENGQGRVKFEHGVEVGNTFKLGHKYSEALGLTYIDENNQRQLVEMGSYGIGIGRSLAAMVEQNHSENGLLWPKHLAPIQVAVVVVNNKNAEQMQVAEQLYDELGEMGLDIILDDRKERAGVKFNDMELVGAYCRITVGRSIGDGMVEVKLTGSDLTEAEMQVKLVPINEVTDLVKHVFA</sequence>
<proteinExistence type="inferred from homology"/>
<dbReference type="InterPro" id="IPR023717">
    <property type="entry name" value="Pro-tRNA-Synthase_IIa_type1"/>
</dbReference>
<comment type="domain">
    <text evidence="8">Consists of three domains: the N-terminal catalytic domain, the editing domain and the C-terminal anticodon-binding domain.</text>
</comment>
<dbReference type="Pfam" id="PF04073">
    <property type="entry name" value="tRNA_edit"/>
    <property type="match status" value="1"/>
</dbReference>
<comment type="caution">
    <text evidence="10">The sequence shown here is derived from an EMBL/GenBank/DDBJ whole genome shotgun (WGS) entry which is preliminary data.</text>
</comment>
<evidence type="ECO:0000259" key="9">
    <source>
        <dbReference type="PROSITE" id="PS50862"/>
    </source>
</evidence>
<evidence type="ECO:0000256" key="1">
    <source>
        <dbReference type="ARBA" id="ARBA00022490"/>
    </source>
</evidence>
<dbReference type="GO" id="GO:0006433">
    <property type="term" value="P:prolyl-tRNA aminoacylation"/>
    <property type="evidence" value="ECO:0007669"/>
    <property type="project" value="UniProtKB-UniRule"/>
</dbReference>
<dbReference type="Gene3D" id="3.40.50.800">
    <property type="entry name" value="Anticodon-binding domain"/>
    <property type="match status" value="1"/>
</dbReference>
<evidence type="ECO:0000256" key="8">
    <source>
        <dbReference type="HAMAP-Rule" id="MF_01569"/>
    </source>
</evidence>
<dbReference type="OrthoDB" id="9809052at2"/>
<comment type="similarity">
    <text evidence="8">Belongs to the class-II aminoacyl-tRNA synthetase family. ProS type 1 subfamily.</text>
</comment>
<dbReference type="InterPro" id="IPR006195">
    <property type="entry name" value="aa-tRNA-synth_II"/>
</dbReference>
<dbReference type="InterPro" id="IPR036621">
    <property type="entry name" value="Anticodon-bd_dom_sf"/>
</dbReference>
<comment type="function">
    <text evidence="8">Catalyzes the attachment of proline to tRNA(Pro) in a two-step reaction: proline is first activated by ATP to form Pro-AMP and then transferred to the acceptor end of tRNA(Pro). As ProRS can inadvertently accommodate and process non-cognate amino acids such as alanine and cysteine, to avoid such errors it has two additional distinct editing activities against alanine. One activity is designated as 'pretransfer' editing and involves the tRNA(Pro)-independent hydrolysis of activated Ala-AMP. The other activity is designated 'posttransfer' editing and involves deacylation of mischarged Ala-tRNA(Pro). The misacylated Cys-tRNA(Pro) is not edited by ProRS.</text>
</comment>
<evidence type="ECO:0000256" key="3">
    <source>
        <dbReference type="ARBA" id="ARBA00022741"/>
    </source>
</evidence>
<dbReference type="NCBIfam" id="TIGR00409">
    <property type="entry name" value="proS_fam_II"/>
    <property type="match status" value="1"/>
</dbReference>
<dbReference type="GO" id="GO:0005829">
    <property type="term" value="C:cytosol"/>
    <property type="evidence" value="ECO:0007669"/>
    <property type="project" value="TreeGrafter"/>
</dbReference>
<keyword evidence="6 8" id="KW-0030">Aminoacyl-tRNA synthetase</keyword>
<dbReference type="Pfam" id="PF03129">
    <property type="entry name" value="HGTP_anticodon"/>
    <property type="match status" value="1"/>
</dbReference>
<dbReference type="InterPro" id="IPR002314">
    <property type="entry name" value="aa-tRNA-synt_IIb"/>
</dbReference>
<keyword evidence="2 8" id="KW-0436">Ligase</keyword>
<dbReference type="AlphaFoldDB" id="A0A133Y7H6"/>
<evidence type="ECO:0000256" key="7">
    <source>
        <dbReference type="ARBA" id="ARBA00047671"/>
    </source>
</evidence>
<dbReference type="InterPro" id="IPR045864">
    <property type="entry name" value="aa-tRNA-synth_II/BPL/LPL"/>
</dbReference>
<dbReference type="PRINTS" id="PR01046">
    <property type="entry name" value="TRNASYNTHPRO"/>
</dbReference>
<dbReference type="InterPro" id="IPR004500">
    <property type="entry name" value="Pro-tRNA-synth_IIa_bac-type"/>
</dbReference>
<evidence type="ECO:0000313" key="10">
    <source>
        <dbReference type="EMBL" id="KXB39182.1"/>
    </source>
</evidence>
<evidence type="ECO:0000256" key="2">
    <source>
        <dbReference type="ARBA" id="ARBA00022598"/>
    </source>
</evidence>
<dbReference type="InterPro" id="IPR004154">
    <property type="entry name" value="Anticodon-bd"/>
</dbReference>
<dbReference type="CDD" id="cd04334">
    <property type="entry name" value="ProRS-INS"/>
    <property type="match status" value="1"/>
</dbReference>
<reference evidence="11" key="1">
    <citation type="submission" date="2016-01" db="EMBL/GenBank/DDBJ databases">
        <authorList>
            <person name="Mitreva M."/>
            <person name="Pepin K.H."/>
            <person name="Mihindukulasuriya K.A."/>
            <person name="Fulton R."/>
            <person name="Fronick C."/>
            <person name="O'Laughlin M."/>
            <person name="Miner T."/>
            <person name="Herter B."/>
            <person name="Rosa B.A."/>
            <person name="Cordes M."/>
            <person name="Tomlinson C."/>
            <person name="Wollam A."/>
            <person name="Palsikar V.B."/>
            <person name="Mardis E.R."/>
            <person name="Wilson R.K."/>
        </authorList>
    </citation>
    <scope>NUCLEOTIDE SEQUENCE [LARGE SCALE GENOMIC DNA]</scope>
    <source>
        <strain evidence="11">KA00274</strain>
    </source>
</reference>
<comment type="subunit">
    <text evidence="8">Homodimer.</text>
</comment>
<feature type="domain" description="Aminoacyl-transfer RNA synthetases class-II family profile" evidence="9">
    <location>
        <begin position="53"/>
        <end position="529"/>
    </location>
</feature>
<dbReference type="GO" id="GO:0140096">
    <property type="term" value="F:catalytic activity, acting on a protein"/>
    <property type="evidence" value="ECO:0007669"/>
    <property type="project" value="UniProtKB-ARBA"/>
</dbReference>
<dbReference type="EMBL" id="LSCV01000042">
    <property type="protein sequence ID" value="KXB39182.1"/>
    <property type="molecule type" value="Genomic_DNA"/>
</dbReference>
<dbReference type="HAMAP" id="MF_01569">
    <property type="entry name" value="Pro_tRNA_synth_type1"/>
    <property type="match status" value="1"/>
</dbReference>
<keyword evidence="1 8" id="KW-0963">Cytoplasm</keyword>
<dbReference type="PANTHER" id="PTHR42753">
    <property type="entry name" value="MITOCHONDRIAL RIBOSOME PROTEIN L39/PROLYL-TRNA LIGASE FAMILY MEMBER"/>
    <property type="match status" value="1"/>
</dbReference>
<dbReference type="PATRIC" id="fig|1497955.3.peg.1179"/>
<comment type="subcellular location">
    <subcellularLocation>
        <location evidence="8">Cytoplasm</location>
    </subcellularLocation>
</comment>
<comment type="catalytic activity">
    <reaction evidence="7 8">
        <text>tRNA(Pro) + L-proline + ATP = L-prolyl-tRNA(Pro) + AMP + diphosphate</text>
        <dbReference type="Rhea" id="RHEA:14305"/>
        <dbReference type="Rhea" id="RHEA-COMP:9700"/>
        <dbReference type="Rhea" id="RHEA-COMP:9702"/>
        <dbReference type="ChEBI" id="CHEBI:30616"/>
        <dbReference type="ChEBI" id="CHEBI:33019"/>
        <dbReference type="ChEBI" id="CHEBI:60039"/>
        <dbReference type="ChEBI" id="CHEBI:78442"/>
        <dbReference type="ChEBI" id="CHEBI:78532"/>
        <dbReference type="ChEBI" id="CHEBI:456215"/>
        <dbReference type="EC" id="6.1.1.15"/>
    </reaction>
</comment>
<dbReference type="Gene3D" id="3.90.960.10">
    <property type="entry name" value="YbaK/aminoacyl-tRNA synthetase-associated domain"/>
    <property type="match status" value="1"/>
</dbReference>
<keyword evidence="3 8" id="KW-0547">Nucleotide-binding</keyword>
<dbReference type="PANTHER" id="PTHR42753:SF2">
    <property type="entry name" value="PROLINE--TRNA LIGASE"/>
    <property type="match status" value="1"/>
</dbReference>
<dbReference type="STRING" id="1497955.HMPREF1872_01213"/>
<dbReference type="SUPFAM" id="SSF55826">
    <property type="entry name" value="YbaK/ProRS associated domain"/>
    <property type="match status" value="1"/>
</dbReference>
<organism evidence="10 11">
    <name type="scientific">Amygdalobacter nucleatus</name>
    <dbReference type="NCBI Taxonomy" id="3029274"/>
    <lineage>
        <taxon>Bacteria</taxon>
        <taxon>Bacillati</taxon>
        <taxon>Bacillota</taxon>
        <taxon>Clostridia</taxon>
        <taxon>Eubacteriales</taxon>
        <taxon>Oscillospiraceae</taxon>
        <taxon>Amygdalobacter</taxon>
    </lineage>
</organism>
<dbReference type="InterPro" id="IPR002316">
    <property type="entry name" value="Pro-tRNA-ligase_IIa"/>
</dbReference>
<dbReference type="PROSITE" id="PS50862">
    <property type="entry name" value="AA_TRNA_LIGASE_II"/>
    <property type="match status" value="1"/>
</dbReference>
<evidence type="ECO:0000256" key="6">
    <source>
        <dbReference type="ARBA" id="ARBA00023146"/>
    </source>
</evidence>
<evidence type="ECO:0000313" key="11">
    <source>
        <dbReference type="Proteomes" id="UP000070080"/>
    </source>
</evidence>
<dbReference type="GO" id="GO:0002161">
    <property type="term" value="F:aminoacyl-tRNA deacylase activity"/>
    <property type="evidence" value="ECO:0007669"/>
    <property type="project" value="InterPro"/>
</dbReference>